<reference evidence="1" key="1">
    <citation type="submission" date="2015-06" db="EMBL/GenBank/DDBJ databases">
        <authorList>
            <person name="Hoefler B.C."/>
            <person name="Straight P.D."/>
        </authorList>
    </citation>
    <scope>NUCLEOTIDE SEQUENCE</scope>
</reference>
<proteinExistence type="predicted"/>
<feature type="non-terminal residue" evidence="1">
    <location>
        <position position="123"/>
    </location>
</feature>
<protein>
    <submittedName>
        <fullName evidence="1">Uncharacterized protein</fullName>
    </submittedName>
</protein>
<dbReference type="EMBL" id="GDHF01023216">
    <property type="protein sequence ID" value="JAI29098.1"/>
    <property type="molecule type" value="Transcribed_RNA"/>
</dbReference>
<sequence>RYCTRFVASPIHENSESLLEIKSQNLTNFWTRLQAAHDAIVDSDDLDLPQNLKLSAYAIYEHCLDQYEETKAMISDQLKLIKAIAPTPHSRVELQQKTSSDTHLVVPACDTETLYGGYEEWPS</sequence>
<evidence type="ECO:0000313" key="1">
    <source>
        <dbReference type="EMBL" id="JAI29098.1"/>
    </source>
</evidence>
<accession>A0A0K8URF6</accession>
<name>A0A0K8URF6_BACLA</name>
<dbReference type="AlphaFoldDB" id="A0A0K8URF6"/>
<feature type="non-terminal residue" evidence="1">
    <location>
        <position position="1"/>
    </location>
</feature>
<organism evidence="1">
    <name type="scientific">Bactrocera latifrons</name>
    <name type="common">Malaysian fruit fly</name>
    <name type="synonym">Chaetodacus latifrons</name>
    <dbReference type="NCBI Taxonomy" id="174628"/>
    <lineage>
        <taxon>Eukaryota</taxon>
        <taxon>Metazoa</taxon>
        <taxon>Ecdysozoa</taxon>
        <taxon>Arthropoda</taxon>
        <taxon>Hexapoda</taxon>
        <taxon>Insecta</taxon>
        <taxon>Pterygota</taxon>
        <taxon>Neoptera</taxon>
        <taxon>Endopterygota</taxon>
        <taxon>Diptera</taxon>
        <taxon>Brachycera</taxon>
        <taxon>Muscomorpha</taxon>
        <taxon>Tephritoidea</taxon>
        <taxon>Tephritidae</taxon>
        <taxon>Bactrocera</taxon>
        <taxon>Bactrocera</taxon>
    </lineage>
</organism>
<gene>
    <name evidence="1" type="ORF">c4_g6_i3</name>
</gene>